<dbReference type="AlphaFoldDB" id="A0A3S3NC97"/>
<protein>
    <submittedName>
        <fullName evidence="1">Uncharacterized protein</fullName>
    </submittedName>
</protein>
<sequence length="234" mass="25957">MEHDSKTMQDRVKSCLDLEEAMGAYEGGFQEVFSSSTSEDLNQKEEYEISPEDLAWVESCLVKDLGHADDNWDDMKDALWNIISSQEPSPFEVSYKSLEITNDYVQVNDESAMTPLGDFMQDSLSPNHAPVEENRDDEANMAGLFGQHLSYNLINSDESEDGEAKMDAATIVDTESLESIFKVWDLGTQFEVDELAEQLTTALAVKSSVGNDLHGSALNDLLTGIADLSLHTRT</sequence>
<proteinExistence type="predicted"/>
<evidence type="ECO:0000313" key="2">
    <source>
        <dbReference type="Proteomes" id="UP000283530"/>
    </source>
</evidence>
<keyword evidence="2" id="KW-1185">Reference proteome</keyword>
<dbReference type="STRING" id="337451.A0A3S3NC97"/>
<organism evidence="1 2">
    <name type="scientific">Cinnamomum micranthum f. kanehirae</name>
    <dbReference type="NCBI Taxonomy" id="337451"/>
    <lineage>
        <taxon>Eukaryota</taxon>
        <taxon>Viridiplantae</taxon>
        <taxon>Streptophyta</taxon>
        <taxon>Embryophyta</taxon>
        <taxon>Tracheophyta</taxon>
        <taxon>Spermatophyta</taxon>
        <taxon>Magnoliopsida</taxon>
        <taxon>Magnoliidae</taxon>
        <taxon>Laurales</taxon>
        <taxon>Lauraceae</taxon>
        <taxon>Cinnamomum</taxon>
    </lineage>
</organism>
<accession>A0A3S3NC97</accession>
<comment type="caution">
    <text evidence="1">The sequence shown here is derived from an EMBL/GenBank/DDBJ whole genome shotgun (WGS) entry which is preliminary data.</text>
</comment>
<gene>
    <name evidence="1" type="ORF">CKAN_02149100</name>
</gene>
<name>A0A3S3NC97_9MAGN</name>
<dbReference type="OrthoDB" id="1894296at2759"/>
<dbReference type="PANTHER" id="PTHR36388:SF1">
    <property type="entry name" value="OS02G0469000 PROTEIN"/>
    <property type="match status" value="1"/>
</dbReference>
<reference evidence="1 2" key="1">
    <citation type="journal article" date="2019" name="Nat. Plants">
        <title>Stout camphor tree genome fills gaps in understanding of flowering plant genome evolution.</title>
        <authorList>
            <person name="Chaw S.M."/>
            <person name="Liu Y.C."/>
            <person name="Wu Y.W."/>
            <person name="Wang H.Y."/>
            <person name="Lin C.I."/>
            <person name="Wu C.S."/>
            <person name="Ke H.M."/>
            <person name="Chang L.Y."/>
            <person name="Hsu C.Y."/>
            <person name="Yang H.T."/>
            <person name="Sudianto E."/>
            <person name="Hsu M.H."/>
            <person name="Wu K.P."/>
            <person name="Wang L.N."/>
            <person name="Leebens-Mack J.H."/>
            <person name="Tsai I.J."/>
        </authorList>
    </citation>
    <scope>NUCLEOTIDE SEQUENCE [LARGE SCALE GENOMIC DNA]</scope>
    <source>
        <strain evidence="2">cv. Chaw 1501</strain>
        <tissue evidence="1">Young leaves</tissue>
    </source>
</reference>
<evidence type="ECO:0000313" key="1">
    <source>
        <dbReference type="EMBL" id="RWR92281.1"/>
    </source>
</evidence>
<dbReference type="Proteomes" id="UP000283530">
    <property type="component" value="Unassembled WGS sequence"/>
</dbReference>
<dbReference type="PANTHER" id="PTHR36388">
    <property type="entry name" value="OS02G0469000 PROTEIN"/>
    <property type="match status" value="1"/>
</dbReference>
<dbReference type="EMBL" id="QPKB01000009">
    <property type="protein sequence ID" value="RWR92281.1"/>
    <property type="molecule type" value="Genomic_DNA"/>
</dbReference>